<name>A0ABU5SSS6_9CYAN</name>
<accession>A0ABU5SSS6</accession>
<reference evidence="2 3" key="1">
    <citation type="submission" date="2023-12" db="EMBL/GenBank/DDBJ databases">
        <title>Baltic Sea Cyanobacteria.</title>
        <authorList>
            <person name="Delbaje E."/>
            <person name="Fewer D.P."/>
            <person name="Shishido T.K."/>
        </authorList>
    </citation>
    <scope>NUCLEOTIDE SEQUENCE [LARGE SCALE GENOMIC DNA]</scope>
    <source>
        <strain evidence="2 3">UHCC 0281</strain>
    </source>
</reference>
<dbReference type="Gene3D" id="3.30.420.10">
    <property type="entry name" value="Ribonuclease H-like superfamily/Ribonuclease H"/>
    <property type="match status" value="1"/>
</dbReference>
<dbReference type="GO" id="GO:0004527">
    <property type="term" value="F:exonuclease activity"/>
    <property type="evidence" value="ECO:0007669"/>
    <property type="project" value="UniProtKB-KW"/>
</dbReference>
<keyword evidence="2" id="KW-0540">Nuclease</keyword>
<evidence type="ECO:0000313" key="2">
    <source>
        <dbReference type="EMBL" id="MEA5441422.1"/>
    </source>
</evidence>
<sequence length="181" mass="19958">MVPMNGTSLRDVPQDCFVALDFETADQGRDSACSVALVRVEKGTIVHREHRLIRPPRRTFQFTSIHGIRWSQVAEAPTFGELWPELASCLVGAHFIAAHNASFDASVMRACCDQAGLRPPSQPYLCTVKIARQAWNLRPTKLPDVCRHLGLSLKHHEALSDAEACANIVLAAISERHAPGR</sequence>
<dbReference type="InterPro" id="IPR036397">
    <property type="entry name" value="RNaseH_sf"/>
</dbReference>
<feature type="domain" description="Exonuclease" evidence="1">
    <location>
        <begin position="16"/>
        <end position="178"/>
    </location>
</feature>
<dbReference type="InterPro" id="IPR012337">
    <property type="entry name" value="RNaseH-like_sf"/>
</dbReference>
<gene>
    <name evidence="2" type="ORF">VB739_02540</name>
</gene>
<protein>
    <submittedName>
        <fullName evidence="2">3'-5' exonuclease</fullName>
        <ecNumber evidence="2">3.1.-.-</ecNumber>
    </submittedName>
</protein>
<dbReference type="Proteomes" id="UP001302329">
    <property type="component" value="Unassembled WGS sequence"/>
</dbReference>
<keyword evidence="3" id="KW-1185">Reference proteome</keyword>
<dbReference type="EMBL" id="JAYGHY010000005">
    <property type="protein sequence ID" value="MEA5441422.1"/>
    <property type="molecule type" value="Genomic_DNA"/>
</dbReference>
<dbReference type="Pfam" id="PF00929">
    <property type="entry name" value="RNase_T"/>
    <property type="match status" value="1"/>
</dbReference>
<proteinExistence type="predicted"/>
<keyword evidence="2" id="KW-0378">Hydrolase</keyword>
<dbReference type="SUPFAM" id="SSF53098">
    <property type="entry name" value="Ribonuclease H-like"/>
    <property type="match status" value="1"/>
</dbReference>
<dbReference type="EC" id="3.1.-.-" evidence="2"/>
<dbReference type="PANTHER" id="PTHR30231">
    <property type="entry name" value="DNA POLYMERASE III SUBUNIT EPSILON"/>
    <property type="match status" value="1"/>
</dbReference>
<dbReference type="InterPro" id="IPR013520">
    <property type="entry name" value="Ribonucl_H"/>
</dbReference>
<evidence type="ECO:0000313" key="3">
    <source>
        <dbReference type="Proteomes" id="UP001302329"/>
    </source>
</evidence>
<evidence type="ECO:0000259" key="1">
    <source>
        <dbReference type="SMART" id="SM00479"/>
    </source>
</evidence>
<dbReference type="CDD" id="cd06130">
    <property type="entry name" value="DNA_pol_III_epsilon_like"/>
    <property type="match status" value="1"/>
</dbReference>
<dbReference type="PANTHER" id="PTHR30231:SF42">
    <property type="entry name" value="EXONUCLEASE"/>
    <property type="match status" value="1"/>
</dbReference>
<dbReference type="SMART" id="SM00479">
    <property type="entry name" value="EXOIII"/>
    <property type="match status" value="1"/>
</dbReference>
<organism evidence="2 3">
    <name type="scientific">Cyanobium gracile UHCC 0281</name>
    <dbReference type="NCBI Taxonomy" id="3110309"/>
    <lineage>
        <taxon>Bacteria</taxon>
        <taxon>Bacillati</taxon>
        <taxon>Cyanobacteriota</taxon>
        <taxon>Cyanophyceae</taxon>
        <taxon>Synechococcales</taxon>
        <taxon>Prochlorococcaceae</taxon>
        <taxon>Cyanobium</taxon>
    </lineage>
</organism>
<keyword evidence="2" id="KW-0269">Exonuclease</keyword>
<comment type="caution">
    <text evidence="2">The sequence shown here is derived from an EMBL/GenBank/DDBJ whole genome shotgun (WGS) entry which is preliminary data.</text>
</comment>